<dbReference type="InterPro" id="IPR014729">
    <property type="entry name" value="Rossmann-like_a/b/a_fold"/>
</dbReference>
<dbReference type="NCBIfam" id="NF008454">
    <property type="entry name" value="PRK11316.1"/>
    <property type="match status" value="1"/>
</dbReference>
<dbReference type="OrthoDB" id="9802794at2"/>
<keyword evidence="7 15" id="KW-0418">Kinase</keyword>
<comment type="function">
    <text evidence="2 15">Catalyzes the ADP transfer from ATP to D-glycero-beta-D-manno-heptose 1-phosphate, yielding ADP-D-glycero-beta-D-manno-heptose.</text>
</comment>
<dbReference type="Proteomes" id="UP000268198">
    <property type="component" value="Chromosome"/>
</dbReference>
<sequence length="475" mass="51709">MAQYSTQFQQAKVLVLGDVMLDRYWFGATNRISPEAPVPVVRVQENEERAGGAANVAMNIASLNVPVQLLGLTGQDEAGTALSTMLEKQNIDCNFVQLASHPTITKLRILSRHQQLLRLDFEEDFHNVESDLLLEKLQSAVQNFGALILSDYGKGTLNQVQAMIQIARQANVPVLIDPKGTDFERYRGATLLTPNMSEFEAVVGKCHSEDDIVEKGLKLIRDIELSALLVTRSEKGMTLLRPDQPPFHLPTEAKEVFDVTGAGDTVISVLATALADGRSFEESCYLANVAAGIVVGKLGTSTVSNVELENAIHGRTTTGFGVMNEQQLKEAVVQAKQRGEKIVMTNGVFDIIHPGHVSYLDNARKLGDRLIVAVNSDASVKRLKGESRPINPLEARMAVLAGLAAVDWVVEFSEDTPQRLISEVLPDLLVKGGDYKPEEIAGGKEVIANGGEVKVLNFENGFSSSNVINKIRSLK</sequence>
<dbReference type="KEGG" id="avt:NCTC3438_01160"/>
<evidence type="ECO:0000256" key="6">
    <source>
        <dbReference type="ARBA" id="ARBA00022741"/>
    </source>
</evidence>
<dbReference type="EC" id="2.7.1.167" evidence="15"/>
<dbReference type="SUPFAM" id="SSF52374">
    <property type="entry name" value="Nucleotidylyl transferase"/>
    <property type="match status" value="1"/>
</dbReference>
<evidence type="ECO:0000256" key="15">
    <source>
        <dbReference type="HAMAP-Rule" id="MF_01603"/>
    </source>
</evidence>
<keyword evidence="4 15" id="KW-0808">Transferase</keyword>
<evidence type="ECO:0000256" key="7">
    <source>
        <dbReference type="ARBA" id="ARBA00022777"/>
    </source>
</evidence>
<feature type="domain" description="Cytidyltransferase-like" evidence="17">
    <location>
        <begin position="344"/>
        <end position="469"/>
    </location>
</feature>
<evidence type="ECO:0000256" key="2">
    <source>
        <dbReference type="ARBA" id="ARBA00003753"/>
    </source>
</evidence>
<comment type="pathway">
    <text evidence="15">Nucleotide-sugar biosynthesis; ADP-L-glycero-beta-D-manno-heptose biosynthesis; ADP-L-glycero-beta-D-manno-heptose from D-glycero-beta-D-manno-heptose 7-phosphate: step 1/4.</text>
</comment>
<feature type="binding site" evidence="15">
    <location>
        <begin position="195"/>
        <end position="198"/>
    </location>
    <ligand>
        <name>ATP</name>
        <dbReference type="ChEBI" id="CHEBI:30616"/>
    </ligand>
</feature>
<dbReference type="InterPro" id="IPR029056">
    <property type="entry name" value="Ribokinase-like"/>
</dbReference>
<dbReference type="SUPFAM" id="SSF53613">
    <property type="entry name" value="Ribokinase-like"/>
    <property type="match status" value="1"/>
</dbReference>
<comment type="function">
    <text evidence="1 15">Catalyzes the phosphorylation of D-glycero-D-manno-heptose 7-phosphate at the C-1 position to selectively form D-glycero-beta-D-manno-heptose-1,7-bisphosphate.</text>
</comment>
<dbReference type="FunFam" id="3.40.1190.20:FF:000002">
    <property type="entry name" value="Bifunctional protein HldE"/>
    <property type="match status" value="1"/>
</dbReference>
<evidence type="ECO:0000256" key="4">
    <source>
        <dbReference type="ARBA" id="ARBA00022679"/>
    </source>
</evidence>
<evidence type="ECO:0000256" key="1">
    <source>
        <dbReference type="ARBA" id="ARBA00002319"/>
    </source>
</evidence>
<comment type="subunit">
    <text evidence="3 15">Homodimer.</text>
</comment>
<comment type="similarity">
    <text evidence="13 15">In the N-terminal section; belongs to the carbohydrate kinase PfkB family.</text>
</comment>
<evidence type="ECO:0000259" key="17">
    <source>
        <dbReference type="Pfam" id="PF01467"/>
    </source>
</evidence>
<feature type="domain" description="Carbohydrate kinase PfkB" evidence="16">
    <location>
        <begin position="11"/>
        <end position="302"/>
    </location>
</feature>
<evidence type="ECO:0000256" key="14">
    <source>
        <dbReference type="ARBA" id="ARBA00061122"/>
    </source>
</evidence>
<dbReference type="Gene3D" id="3.40.50.620">
    <property type="entry name" value="HUPs"/>
    <property type="match status" value="1"/>
</dbReference>
<dbReference type="HAMAP" id="MF_01603">
    <property type="entry name" value="HldE"/>
    <property type="match status" value="1"/>
</dbReference>
<dbReference type="EMBL" id="LR134167">
    <property type="protein sequence ID" value="VEB23757.1"/>
    <property type="molecule type" value="Genomic_DNA"/>
</dbReference>
<dbReference type="AlphaFoldDB" id="A0A447SQR5"/>
<evidence type="ECO:0000313" key="19">
    <source>
        <dbReference type="Proteomes" id="UP000268198"/>
    </source>
</evidence>
<dbReference type="UniPathway" id="UPA00356">
    <property type="reaction ID" value="UER00437"/>
</dbReference>
<evidence type="ECO:0000313" key="18">
    <source>
        <dbReference type="EMBL" id="VEB23757.1"/>
    </source>
</evidence>
<evidence type="ECO:0000256" key="9">
    <source>
        <dbReference type="ARBA" id="ARBA00023268"/>
    </source>
</evidence>
<evidence type="ECO:0000256" key="10">
    <source>
        <dbReference type="ARBA" id="ARBA00023277"/>
    </source>
</evidence>
<dbReference type="CDD" id="cd01172">
    <property type="entry name" value="RfaE_like"/>
    <property type="match status" value="1"/>
</dbReference>
<dbReference type="InterPro" id="IPR004821">
    <property type="entry name" value="Cyt_trans-like"/>
</dbReference>
<feature type="region of interest" description="Ribokinase" evidence="15">
    <location>
        <begin position="1"/>
        <end position="318"/>
    </location>
</feature>
<comment type="pathway">
    <text evidence="15">Nucleotide-sugar biosynthesis; ADP-L-glycero-beta-D-manno-heptose biosynthesis; ADP-L-glycero-beta-D-manno-heptose from D-glycero-beta-D-manno-heptose 7-phosphate: step 3/4.</text>
</comment>
<keyword evidence="8 15" id="KW-0067">ATP-binding</keyword>
<keyword evidence="19" id="KW-1185">Reference proteome</keyword>
<proteinExistence type="inferred from homology"/>
<dbReference type="GO" id="GO:0097171">
    <property type="term" value="P:ADP-L-glycero-beta-D-manno-heptose biosynthetic process"/>
    <property type="evidence" value="ECO:0007669"/>
    <property type="project" value="UniProtKB-UniPathway"/>
</dbReference>
<dbReference type="PANTHER" id="PTHR46969">
    <property type="entry name" value="BIFUNCTIONAL PROTEIN HLDE"/>
    <property type="match status" value="1"/>
</dbReference>
<name>A0A447SQR5_AVIVO</name>
<comment type="similarity">
    <text evidence="14 15">In the C-terminal section; belongs to the cytidylyltransferase family.</text>
</comment>
<comment type="catalytic activity">
    <reaction evidence="12 15">
        <text>D-glycero-beta-D-manno-heptose 7-phosphate + ATP = D-glycero-beta-D-manno-heptose 1,7-bisphosphate + ADP + H(+)</text>
        <dbReference type="Rhea" id="RHEA:27473"/>
        <dbReference type="ChEBI" id="CHEBI:15378"/>
        <dbReference type="ChEBI" id="CHEBI:30616"/>
        <dbReference type="ChEBI" id="CHEBI:60204"/>
        <dbReference type="ChEBI" id="CHEBI:60208"/>
        <dbReference type="ChEBI" id="CHEBI:456216"/>
        <dbReference type="EC" id="2.7.1.167"/>
    </reaction>
</comment>
<dbReference type="InterPro" id="IPR023030">
    <property type="entry name" value="Bifunc_HldE"/>
</dbReference>
<keyword evidence="10 15" id="KW-0119">Carbohydrate metabolism</keyword>
<dbReference type="InterPro" id="IPR011913">
    <property type="entry name" value="RfaE_dom_I"/>
</dbReference>
<dbReference type="GO" id="GO:0005524">
    <property type="term" value="F:ATP binding"/>
    <property type="evidence" value="ECO:0007669"/>
    <property type="project" value="UniProtKB-UniRule"/>
</dbReference>
<dbReference type="FunFam" id="3.40.50.620:FF:000028">
    <property type="entry name" value="Bifunctional protein HldE"/>
    <property type="match status" value="1"/>
</dbReference>
<dbReference type="InterPro" id="IPR011611">
    <property type="entry name" value="PfkB_dom"/>
</dbReference>
<evidence type="ECO:0000256" key="13">
    <source>
        <dbReference type="ARBA" id="ARBA00060955"/>
    </source>
</evidence>
<dbReference type="Gene3D" id="3.40.1190.20">
    <property type="match status" value="1"/>
</dbReference>
<evidence type="ECO:0000256" key="3">
    <source>
        <dbReference type="ARBA" id="ARBA00011738"/>
    </source>
</evidence>
<dbReference type="Pfam" id="PF00294">
    <property type="entry name" value="PfkB"/>
    <property type="match status" value="1"/>
</dbReference>
<dbReference type="GO" id="GO:0033786">
    <property type="term" value="F:heptose-1-phosphate adenylyltransferase activity"/>
    <property type="evidence" value="ECO:0007669"/>
    <property type="project" value="UniProtKB-UniRule"/>
</dbReference>
<evidence type="ECO:0000256" key="8">
    <source>
        <dbReference type="ARBA" id="ARBA00022840"/>
    </source>
</evidence>
<feature type="active site" evidence="15">
    <location>
        <position position="264"/>
    </location>
</feature>
<protein>
    <recommendedName>
        <fullName evidence="15">Bifunctional protein HldE</fullName>
    </recommendedName>
    <domain>
        <recommendedName>
            <fullName evidence="15">D-beta-D-heptose 7-phosphate kinase</fullName>
            <ecNumber evidence="15">2.7.1.167</ecNumber>
        </recommendedName>
        <alternativeName>
            <fullName evidence="15">D-beta-D-heptose 7-phosphotransferase</fullName>
        </alternativeName>
        <alternativeName>
            <fullName evidence="15">D-glycero-beta-D-manno-heptose-7-phosphate kinase</fullName>
        </alternativeName>
    </domain>
    <domain>
        <recommendedName>
            <fullName evidence="15">D-beta-D-heptose 1-phosphate adenylyltransferase</fullName>
            <ecNumber evidence="15">2.7.7.70</ecNumber>
        </recommendedName>
        <alternativeName>
            <fullName evidence="15">D-glycero-beta-D-manno-heptose 1-phosphate adenylyltransferase</fullName>
        </alternativeName>
    </domain>
</protein>
<dbReference type="GO" id="GO:0005829">
    <property type="term" value="C:cytosol"/>
    <property type="evidence" value="ECO:0007669"/>
    <property type="project" value="TreeGrafter"/>
</dbReference>
<evidence type="ECO:0000259" key="16">
    <source>
        <dbReference type="Pfam" id="PF00294"/>
    </source>
</evidence>
<dbReference type="EC" id="2.7.7.70" evidence="15"/>
<dbReference type="PANTHER" id="PTHR46969:SF1">
    <property type="entry name" value="BIFUNCTIONAL PROTEIN HLDE"/>
    <property type="match status" value="1"/>
</dbReference>
<comment type="catalytic activity">
    <reaction evidence="11 15">
        <text>D-glycero-beta-D-manno-heptose 1-phosphate + ATP + H(+) = ADP-D-glycero-beta-D-manno-heptose + diphosphate</text>
        <dbReference type="Rhea" id="RHEA:27465"/>
        <dbReference type="ChEBI" id="CHEBI:15378"/>
        <dbReference type="ChEBI" id="CHEBI:30616"/>
        <dbReference type="ChEBI" id="CHEBI:33019"/>
        <dbReference type="ChEBI" id="CHEBI:59967"/>
        <dbReference type="ChEBI" id="CHEBI:61593"/>
        <dbReference type="EC" id="2.7.7.70"/>
    </reaction>
</comment>
<organism evidence="18 19">
    <name type="scientific">Avibacterium volantium</name>
    <name type="common">Pasteurella volantium</name>
    <dbReference type="NCBI Taxonomy" id="762"/>
    <lineage>
        <taxon>Bacteria</taxon>
        <taxon>Pseudomonadati</taxon>
        <taxon>Pseudomonadota</taxon>
        <taxon>Gammaproteobacteria</taxon>
        <taxon>Pasteurellales</taxon>
        <taxon>Pasteurellaceae</taxon>
        <taxon>Avibacterium</taxon>
    </lineage>
</organism>
<evidence type="ECO:0000256" key="11">
    <source>
        <dbReference type="ARBA" id="ARBA00047428"/>
    </source>
</evidence>
<accession>A0A447SQR5</accession>
<dbReference type="Pfam" id="PF01467">
    <property type="entry name" value="CTP_transf_like"/>
    <property type="match status" value="1"/>
</dbReference>
<dbReference type="RefSeq" id="WP_126372096.1">
    <property type="nucleotide sequence ID" value="NZ_LR134167.1"/>
</dbReference>
<keyword evidence="5 15" id="KW-0548">Nucleotidyltransferase</keyword>
<dbReference type="NCBIfam" id="TIGR02198">
    <property type="entry name" value="rfaE_dom_I"/>
    <property type="match status" value="1"/>
</dbReference>
<feature type="region of interest" description="Cytidylyltransferase" evidence="15">
    <location>
        <begin position="344"/>
        <end position="475"/>
    </location>
</feature>
<dbReference type="GO" id="GO:0016773">
    <property type="term" value="F:phosphotransferase activity, alcohol group as acceptor"/>
    <property type="evidence" value="ECO:0007669"/>
    <property type="project" value="InterPro"/>
</dbReference>
<dbReference type="GO" id="GO:0033785">
    <property type="term" value="F:heptose 7-phosphate kinase activity"/>
    <property type="evidence" value="ECO:0007669"/>
    <property type="project" value="UniProtKB-UniRule"/>
</dbReference>
<keyword evidence="6 15" id="KW-0547">Nucleotide-binding</keyword>
<evidence type="ECO:0000256" key="5">
    <source>
        <dbReference type="ARBA" id="ARBA00022695"/>
    </source>
</evidence>
<gene>
    <name evidence="15 18" type="primary">hldE</name>
    <name evidence="18" type="ORF">NCTC3438_01160</name>
</gene>
<evidence type="ECO:0000256" key="12">
    <source>
        <dbReference type="ARBA" id="ARBA00052873"/>
    </source>
</evidence>
<dbReference type="NCBIfam" id="TIGR02199">
    <property type="entry name" value="rfaE_dom_II"/>
    <property type="match status" value="1"/>
</dbReference>
<reference evidence="18 19" key="1">
    <citation type="submission" date="2018-12" db="EMBL/GenBank/DDBJ databases">
        <authorList>
            <consortium name="Pathogen Informatics"/>
        </authorList>
    </citation>
    <scope>NUCLEOTIDE SEQUENCE [LARGE SCALE GENOMIC DNA]</scope>
    <source>
        <strain evidence="18 19">NCTC3438</strain>
    </source>
</reference>
<dbReference type="NCBIfam" id="TIGR00125">
    <property type="entry name" value="cyt_tran_rel"/>
    <property type="match status" value="1"/>
</dbReference>
<dbReference type="InterPro" id="IPR011914">
    <property type="entry name" value="RfaE_dom_II"/>
</dbReference>
<keyword evidence="9 15" id="KW-0511">Multifunctional enzyme</keyword>